<dbReference type="RefSeq" id="WP_115088152.1">
    <property type="nucleotide sequence ID" value="NZ_CBCSFG010000001.1"/>
</dbReference>
<gene>
    <name evidence="2" type="ORF">CCOS864_04083</name>
</gene>
<proteinExistence type="predicted"/>
<feature type="signal peptide" evidence="1">
    <location>
        <begin position="1"/>
        <end position="23"/>
    </location>
</feature>
<keyword evidence="1" id="KW-0732">Signal</keyword>
<name>A0A380T2Y9_9PSED</name>
<organism evidence="2 3">
    <name type="scientific">Pseudomonas wadenswilerensis</name>
    <dbReference type="NCBI Taxonomy" id="1785161"/>
    <lineage>
        <taxon>Bacteria</taxon>
        <taxon>Pseudomonadati</taxon>
        <taxon>Pseudomonadota</taxon>
        <taxon>Gammaproteobacteria</taxon>
        <taxon>Pseudomonadales</taxon>
        <taxon>Pseudomonadaceae</taxon>
        <taxon>Pseudomonas</taxon>
    </lineage>
</organism>
<protein>
    <recommendedName>
        <fullName evidence="4">Protein GltF</fullName>
    </recommendedName>
</protein>
<sequence length="375" mass="40473">MNTRQNSQLVLLLLFSLPLTAIAGECRLHVTPAPLDYGTLDRTRLQPGSPGLALLEKTAQLTLSCSEPTDLSLFYTANALDTERFELAAGGHYRMRAEDAFVDGERVDLARIEQAGALPGPASGSLGWQPRSGIVPVRAGKAVQGRSLSLNLVFEAELSAKAFEVRESTAFRTTGQFVAPLPGSHAELALQWQIQPAACTPMLSQGGVVNYGKISMQTLNSDKRTRLPTRQLNLSIQCDSPARYALLMQDNRDGSAVVDSLNFYGLGRDASENKIGLYEVQIDPLHISADQLPAVYVTQSTRGTGWSTAGSTSKPLTTTTLLGFNDVENNISGPIAIRHLSTPINIMPVIAATDELDNRQDIHLDGSATIEIIYL</sequence>
<dbReference type="InterPro" id="IPR010546">
    <property type="entry name" value="DUF1120"/>
</dbReference>
<evidence type="ECO:0000313" key="2">
    <source>
        <dbReference type="EMBL" id="SUQ64617.1"/>
    </source>
</evidence>
<keyword evidence="3" id="KW-1185">Reference proteome</keyword>
<accession>A0A380T2Y9</accession>
<dbReference type="EMBL" id="UIDD01000010">
    <property type="protein sequence ID" value="SUQ64617.1"/>
    <property type="molecule type" value="Genomic_DNA"/>
</dbReference>
<dbReference type="Proteomes" id="UP000255177">
    <property type="component" value="Unassembled WGS sequence"/>
</dbReference>
<evidence type="ECO:0000313" key="3">
    <source>
        <dbReference type="Proteomes" id="UP000255177"/>
    </source>
</evidence>
<evidence type="ECO:0000256" key="1">
    <source>
        <dbReference type="SAM" id="SignalP"/>
    </source>
</evidence>
<evidence type="ECO:0008006" key="4">
    <source>
        <dbReference type="Google" id="ProtNLM"/>
    </source>
</evidence>
<dbReference type="Pfam" id="PF06551">
    <property type="entry name" value="DUF1120"/>
    <property type="match status" value="1"/>
</dbReference>
<dbReference type="AlphaFoldDB" id="A0A380T2Y9"/>
<reference evidence="3" key="1">
    <citation type="submission" date="2018-07" db="EMBL/GenBank/DDBJ databases">
        <authorList>
            <person name="Blom J."/>
        </authorList>
    </citation>
    <scope>NUCLEOTIDE SEQUENCE [LARGE SCALE GENOMIC DNA]</scope>
    <source>
        <strain evidence="3">CCOS 864</strain>
    </source>
</reference>
<feature type="chain" id="PRO_5016995677" description="Protein GltF" evidence="1">
    <location>
        <begin position="24"/>
        <end position="375"/>
    </location>
</feature>